<evidence type="ECO:0000313" key="3">
    <source>
        <dbReference type="EMBL" id="AXU41506.1"/>
    </source>
</evidence>
<dbReference type="PANTHER" id="PTHR36180">
    <property type="entry name" value="DNA-BINDING PROTEIN-RELATED-RELATED"/>
    <property type="match status" value="1"/>
</dbReference>
<reference evidence="3 4" key="1">
    <citation type="submission" date="2018-03" db="EMBL/GenBank/DDBJ databases">
        <title>Complete genome sequence of a second alphabaculovirus from the true armyworm, Mythimna unipuncta.</title>
        <authorList>
            <person name="Harrison R.L."/>
            <person name="Mowery J.D."/>
            <person name="Bauchan G.R."/>
            <person name="Theilmann D.A."/>
            <person name="Erlandson M.A."/>
        </authorList>
    </citation>
    <scope>NUCLEOTIDE SEQUENCE [LARGE SCALE GENOMIC DNA]</scope>
    <source>
        <strain evidence="3 4">KY310</strain>
    </source>
</reference>
<evidence type="ECO:0000256" key="1">
    <source>
        <dbReference type="SAM" id="Coils"/>
    </source>
</evidence>
<feature type="domain" description="Bro-N" evidence="2">
    <location>
        <begin position="1"/>
        <end position="124"/>
    </location>
</feature>
<dbReference type="Pfam" id="PF02498">
    <property type="entry name" value="Bro-N"/>
    <property type="match status" value="1"/>
</dbReference>
<keyword evidence="1" id="KW-0175">Coiled coil</keyword>
<evidence type="ECO:0000259" key="2">
    <source>
        <dbReference type="PROSITE" id="PS51750"/>
    </source>
</evidence>
<dbReference type="PROSITE" id="PS51750">
    <property type="entry name" value="BRO_N"/>
    <property type="match status" value="1"/>
</dbReference>
<protein>
    <submittedName>
        <fullName evidence="3">BRO-D</fullName>
    </submittedName>
</protein>
<dbReference type="RefSeq" id="YP_010796518.1">
    <property type="nucleotide sequence ID" value="NC_076031.1"/>
</dbReference>
<dbReference type="PANTHER" id="PTHR36180:SF2">
    <property type="entry name" value="BRO FAMILY PROTEIN"/>
    <property type="match status" value="1"/>
</dbReference>
<dbReference type="EMBL" id="MH124167">
    <property type="protein sequence ID" value="AXU41506.1"/>
    <property type="molecule type" value="Genomic_DNA"/>
</dbReference>
<dbReference type="SMART" id="SM01040">
    <property type="entry name" value="Bro-N"/>
    <property type="match status" value="1"/>
</dbReference>
<sequence>MNLVKKSCTIAGVTCDVWIVEVEKDKFMYGGHGIAQFLGYTKPRNAILQHVKPVWRKNWEVIMSALNQGSYVAPVQLPANWHPHTVFISEAGVYALIMKSKLPAAEEFQRWLFEEVLPELRKTGKYSIQDKQESSSTEIANYDKQLAETQMEVMQLKLNNIQTVAKYDAQIAEMSLVISELKRDHSLVIVEMKRNYEHQMNEYKEREYKMQLAMKDLANAANMTMTQFAVNALLAKDNIEENEQMRQTLTNISGRVVPEMNQQPEKEEYITGYERMVNGKRRIRMCRSQLNEIEQQDKAIQRYREEAQHEQTKRIKMSRRYAWLRDSEKFLQLKCPNPVMVWLKVRSDRPHVFYGLRYTNKLKTEMEVLDENELRVKYRTDMEMCRRNKNIHSKQIEEFKALGLTGEDDCIAKCLTPSVDAKERINAIVENIVENMSKELVPVTLQRKHENAGEMYTAEQVVQTMNNCQNFFVKNMFNIKYYNVTIPPTKALEQ</sequence>
<feature type="coiled-coil region" evidence="1">
    <location>
        <begin position="139"/>
        <end position="184"/>
    </location>
</feature>
<accession>A0A346TPJ6</accession>
<keyword evidence="4" id="KW-1185">Reference proteome</keyword>
<proteinExistence type="predicted"/>
<dbReference type="InterPro" id="IPR003497">
    <property type="entry name" value="BRO_N_domain"/>
</dbReference>
<name>A0A346TPJ6_9ABAC</name>
<organism evidence="3 4">
    <name type="scientific">Mythimna unipuncta nucleopolyhedrovirus</name>
    <dbReference type="NCBI Taxonomy" id="447897"/>
    <lineage>
        <taxon>Viruses</taxon>
        <taxon>Viruses incertae sedis</taxon>
        <taxon>Naldaviricetes</taxon>
        <taxon>Lefavirales</taxon>
        <taxon>Baculoviridae</taxon>
        <taxon>Alphabaculovirus</taxon>
    </lineage>
</organism>
<feature type="coiled-coil region" evidence="1">
    <location>
        <begin position="286"/>
        <end position="313"/>
    </location>
</feature>
<dbReference type="KEGG" id="vg:80534013"/>
<dbReference type="Proteomes" id="UP000501969">
    <property type="component" value="Segment"/>
</dbReference>
<evidence type="ECO:0000313" key="4">
    <source>
        <dbReference type="Proteomes" id="UP000501969"/>
    </source>
</evidence>
<dbReference type="GeneID" id="80534013"/>